<sequence>MEGQQPTSAKGLLLYSGRDKTQAHESGVGFLLSDSAKKTLISWKPVSDRIITARCKVKIKNITFIQCYAPTEPAQVEDKQNFYGLLNRTLNDSPKGDITIIMGDMNAKIGSDNNNLEEVMGKHGLE</sequence>
<keyword evidence="1" id="KW-1185">Reference proteome</keyword>
<dbReference type="InParanoid" id="A0A6J2XLW2"/>
<dbReference type="SUPFAM" id="SSF56219">
    <property type="entry name" value="DNase I-like"/>
    <property type="match status" value="1"/>
</dbReference>
<name>A0A6J2XLW2_SITOR</name>
<reference evidence="2" key="1">
    <citation type="submission" date="2025-08" db="UniProtKB">
        <authorList>
            <consortium name="RefSeq"/>
        </authorList>
    </citation>
    <scope>IDENTIFICATION</scope>
    <source>
        <tissue evidence="2">Gonads</tissue>
    </source>
</reference>
<evidence type="ECO:0000313" key="1">
    <source>
        <dbReference type="Proteomes" id="UP000504635"/>
    </source>
</evidence>
<organism evidence="1 2">
    <name type="scientific">Sitophilus oryzae</name>
    <name type="common">Rice weevil</name>
    <name type="synonym">Curculio oryzae</name>
    <dbReference type="NCBI Taxonomy" id="7048"/>
    <lineage>
        <taxon>Eukaryota</taxon>
        <taxon>Metazoa</taxon>
        <taxon>Ecdysozoa</taxon>
        <taxon>Arthropoda</taxon>
        <taxon>Hexapoda</taxon>
        <taxon>Insecta</taxon>
        <taxon>Pterygota</taxon>
        <taxon>Neoptera</taxon>
        <taxon>Endopterygota</taxon>
        <taxon>Coleoptera</taxon>
        <taxon>Polyphaga</taxon>
        <taxon>Cucujiformia</taxon>
        <taxon>Curculionidae</taxon>
        <taxon>Dryophthorinae</taxon>
        <taxon>Sitophilus</taxon>
    </lineage>
</organism>
<dbReference type="Gene3D" id="3.60.10.10">
    <property type="entry name" value="Endonuclease/exonuclease/phosphatase"/>
    <property type="match status" value="1"/>
</dbReference>
<proteinExistence type="predicted"/>
<dbReference type="KEGG" id="soy:115879558"/>
<protein>
    <submittedName>
        <fullName evidence="2">Craniofacial development protein 2-like</fullName>
    </submittedName>
</protein>
<gene>
    <name evidence="2" type="primary">LOC115879558</name>
</gene>
<dbReference type="InterPro" id="IPR036691">
    <property type="entry name" value="Endo/exonu/phosph_ase_sf"/>
</dbReference>
<dbReference type="OrthoDB" id="410542at2759"/>
<evidence type="ECO:0000313" key="2">
    <source>
        <dbReference type="RefSeq" id="XP_030752312.1"/>
    </source>
</evidence>
<dbReference type="RefSeq" id="XP_030752312.1">
    <property type="nucleotide sequence ID" value="XM_030896452.1"/>
</dbReference>
<dbReference type="Proteomes" id="UP000504635">
    <property type="component" value="Unplaced"/>
</dbReference>
<dbReference type="AlphaFoldDB" id="A0A6J2XLW2"/>
<accession>A0A6J2XLW2</accession>
<dbReference type="GeneID" id="115879558"/>